<dbReference type="Pfam" id="PF02518">
    <property type="entry name" value="HATPase_c"/>
    <property type="match status" value="1"/>
</dbReference>
<organism evidence="15 16">
    <name type="scientific">Caldimonas brevitalea</name>
    <dbReference type="NCBI Taxonomy" id="413882"/>
    <lineage>
        <taxon>Bacteria</taxon>
        <taxon>Pseudomonadati</taxon>
        <taxon>Pseudomonadota</taxon>
        <taxon>Betaproteobacteria</taxon>
        <taxon>Burkholderiales</taxon>
        <taxon>Sphaerotilaceae</taxon>
        <taxon>Caldimonas</taxon>
    </lineage>
</organism>
<feature type="domain" description="Response regulatory" evidence="12">
    <location>
        <begin position="556"/>
        <end position="672"/>
    </location>
</feature>
<dbReference type="GO" id="GO:0009927">
    <property type="term" value="F:histidine phosphotransfer kinase activity"/>
    <property type="evidence" value="ECO:0007669"/>
    <property type="project" value="TreeGrafter"/>
</dbReference>
<keyword evidence="15" id="KW-0489">Methyltransferase</keyword>
<dbReference type="PROSITE" id="PS50113">
    <property type="entry name" value="PAC"/>
    <property type="match status" value="1"/>
</dbReference>
<dbReference type="InterPro" id="IPR003594">
    <property type="entry name" value="HATPase_dom"/>
</dbReference>
<sequence length="685" mass="74177">MFEATPASCLVVAPDFHIVAVTDAYLAATSRVRAELLGRHIFDAFPDNPDDPASSGVKNLRSSLERVLRDGVRDTMAIQKYDIPVVDDETFEERYWSPVNTPVFDAQGRLTHVIHRVEDVTEIVLAENQALADAATIAAQAVEIRAANQSLRDSEQQALEIARQAEAERQRLDAVLDAAPVGILVADRDGRIVRTNPANAEIWGVPRPQPGDVFAEVVSQGQWADGSPRQGEPLQADEWPLARALRGERARAMIEVTLAGAAPERRTVLASAAPIVDTQGRAVGAVAAVMDVSERVRAEQALREADRRKDEFLAMLAHELRNPLAPISSAAALLAMGRLDHEQVRRMSEIVERQARHLAGLVDDLLDVSRITRGLITLDMALHDGTRVLQEAVEQVRPLLEARQHRLTVQMPSDPVQLIGDRKRVVQVLTNLLTNAAKYTPPEGDISVVMVTDGAQLVINVTDNGIGMEREFLTSAFDLFSQAHHTADRSQGGLGIGLAVVKRLVELHGGSVAVHSDGPGQGSRFTVRLPLVQALDERGGRGPAPAPGVPSARSLKVMVVDDNVDAAGTLGMLVEALGHRVTVECGPRKALKQAEHEDVDVFLLDLGLPDIDGFELARRLRSHPRSAGAALVAVSGYGQAQDKICALEAGFDYHLVKPADPGELERVLAEISLRRGEPAPHRPTF</sequence>
<dbReference type="SUPFAM" id="SSF52172">
    <property type="entry name" value="CheY-like"/>
    <property type="match status" value="1"/>
</dbReference>
<dbReference type="InterPro" id="IPR003661">
    <property type="entry name" value="HisK_dim/P_dom"/>
</dbReference>
<reference evidence="15 16" key="1">
    <citation type="submission" date="2015-05" db="EMBL/GenBank/DDBJ databases">
        <authorList>
            <person name="Tang B."/>
            <person name="Yu Y."/>
        </authorList>
    </citation>
    <scope>NUCLEOTIDE SEQUENCE [LARGE SCALE GENOMIC DNA]</scope>
    <source>
        <strain evidence="15 16">DSM 7029</strain>
    </source>
</reference>
<dbReference type="GO" id="GO:0000155">
    <property type="term" value="F:phosphorelay sensor kinase activity"/>
    <property type="evidence" value="ECO:0007669"/>
    <property type="project" value="InterPro"/>
</dbReference>
<dbReference type="PANTHER" id="PTHR43047">
    <property type="entry name" value="TWO-COMPONENT HISTIDINE PROTEIN KINASE"/>
    <property type="match status" value="1"/>
</dbReference>
<dbReference type="Gene3D" id="1.10.287.130">
    <property type="match status" value="1"/>
</dbReference>
<dbReference type="KEGG" id="pbh:AAW51_3165"/>
<evidence type="ECO:0000256" key="5">
    <source>
        <dbReference type="ARBA" id="ARBA00022679"/>
    </source>
</evidence>
<dbReference type="Gene3D" id="3.30.565.10">
    <property type="entry name" value="Histidine kinase-like ATPase, C-terminal domain"/>
    <property type="match status" value="1"/>
</dbReference>
<dbReference type="EC" id="2.7.13.3" evidence="3"/>
<dbReference type="FunFam" id="3.30.565.10:FF:000006">
    <property type="entry name" value="Sensor histidine kinase WalK"/>
    <property type="match status" value="1"/>
</dbReference>
<keyword evidence="4 9" id="KW-0597">Phosphoprotein</keyword>
<dbReference type="STRING" id="413882.AAW51_3165"/>
<dbReference type="InterPro" id="IPR001789">
    <property type="entry name" value="Sig_transdc_resp-reg_receiver"/>
</dbReference>
<dbReference type="GO" id="GO:0032259">
    <property type="term" value="P:methylation"/>
    <property type="evidence" value="ECO:0007669"/>
    <property type="project" value="UniProtKB-KW"/>
</dbReference>
<dbReference type="InterPro" id="IPR036890">
    <property type="entry name" value="HATPase_C_sf"/>
</dbReference>
<dbReference type="PATRIC" id="fig|413882.6.peg.3300"/>
<dbReference type="SMART" id="SM00387">
    <property type="entry name" value="HATPase_c"/>
    <property type="match status" value="1"/>
</dbReference>
<evidence type="ECO:0000256" key="4">
    <source>
        <dbReference type="ARBA" id="ARBA00022553"/>
    </source>
</evidence>
<keyword evidence="7" id="KW-0902">Two-component regulatory system</keyword>
<dbReference type="GO" id="GO:0005886">
    <property type="term" value="C:plasma membrane"/>
    <property type="evidence" value="ECO:0007669"/>
    <property type="project" value="UniProtKB-SubCell"/>
</dbReference>
<dbReference type="InterPro" id="IPR000014">
    <property type="entry name" value="PAS"/>
</dbReference>
<keyword evidence="5 15" id="KW-0808">Transferase</keyword>
<dbReference type="SUPFAM" id="SSF55785">
    <property type="entry name" value="PYP-like sensor domain (PAS domain)"/>
    <property type="match status" value="2"/>
</dbReference>
<comment type="catalytic activity">
    <reaction evidence="1">
        <text>ATP + protein L-histidine = ADP + protein N-phospho-L-histidine.</text>
        <dbReference type="EC" id="2.7.13.3"/>
    </reaction>
</comment>
<evidence type="ECO:0000313" key="16">
    <source>
        <dbReference type="Proteomes" id="UP000035352"/>
    </source>
</evidence>
<dbReference type="PROSITE" id="PS50109">
    <property type="entry name" value="HIS_KIN"/>
    <property type="match status" value="1"/>
</dbReference>
<keyword evidence="16" id="KW-1185">Reference proteome</keyword>
<dbReference type="InterPro" id="IPR004358">
    <property type="entry name" value="Sig_transdc_His_kin-like_C"/>
</dbReference>
<feature type="coiled-coil region" evidence="10">
    <location>
        <begin position="144"/>
        <end position="171"/>
    </location>
</feature>
<dbReference type="InterPro" id="IPR011006">
    <property type="entry name" value="CheY-like_superfamily"/>
</dbReference>
<dbReference type="CDD" id="cd00082">
    <property type="entry name" value="HisKA"/>
    <property type="match status" value="1"/>
</dbReference>
<dbReference type="Pfam" id="PF00512">
    <property type="entry name" value="HisKA"/>
    <property type="match status" value="1"/>
</dbReference>
<evidence type="ECO:0000256" key="6">
    <source>
        <dbReference type="ARBA" id="ARBA00022777"/>
    </source>
</evidence>
<evidence type="ECO:0000313" key="15">
    <source>
        <dbReference type="EMBL" id="AKJ29856.1"/>
    </source>
</evidence>
<evidence type="ECO:0000259" key="11">
    <source>
        <dbReference type="PROSITE" id="PS50109"/>
    </source>
</evidence>
<evidence type="ECO:0000256" key="8">
    <source>
        <dbReference type="ARBA" id="ARBA00023136"/>
    </source>
</evidence>
<comment type="subcellular location">
    <subcellularLocation>
        <location evidence="2">Cell inner membrane</location>
        <topology evidence="2">Multi-pass membrane protein</topology>
    </subcellularLocation>
</comment>
<dbReference type="SMART" id="SM00388">
    <property type="entry name" value="HisKA"/>
    <property type="match status" value="1"/>
</dbReference>
<dbReference type="SMART" id="SM00448">
    <property type="entry name" value="REC"/>
    <property type="match status" value="1"/>
</dbReference>
<evidence type="ECO:0000256" key="10">
    <source>
        <dbReference type="SAM" id="Coils"/>
    </source>
</evidence>
<dbReference type="AlphaFoldDB" id="A0A0G3BR76"/>
<dbReference type="Pfam" id="PF08448">
    <property type="entry name" value="PAS_4"/>
    <property type="match status" value="2"/>
</dbReference>
<dbReference type="InterPro" id="IPR036097">
    <property type="entry name" value="HisK_dim/P_sf"/>
</dbReference>
<evidence type="ECO:0000256" key="2">
    <source>
        <dbReference type="ARBA" id="ARBA00004429"/>
    </source>
</evidence>
<dbReference type="SMART" id="SM00091">
    <property type="entry name" value="PAS"/>
    <property type="match status" value="2"/>
</dbReference>
<feature type="domain" description="PAC" evidence="14">
    <location>
        <begin position="252"/>
        <end position="304"/>
    </location>
</feature>
<keyword evidence="10" id="KW-0175">Coiled coil</keyword>
<dbReference type="Gene3D" id="3.40.50.2300">
    <property type="match status" value="1"/>
</dbReference>
<feature type="domain" description="PAS" evidence="13">
    <location>
        <begin position="168"/>
        <end position="209"/>
    </location>
</feature>
<dbReference type="InterPro" id="IPR005467">
    <property type="entry name" value="His_kinase_dom"/>
</dbReference>
<feature type="modified residue" description="4-aspartylphosphate" evidence="9">
    <location>
        <position position="605"/>
    </location>
</feature>
<name>A0A0G3BR76_9BURK</name>
<evidence type="ECO:0000259" key="13">
    <source>
        <dbReference type="PROSITE" id="PS50112"/>
    </source>
</evidence>
<dbReference type="InterPro" id="IPR000700">
    <property type="entry name" value="PAS-assoc_C"/>
</dbReference>
<gene>
    <name evidence="15" type="ORF">AAW51_3165</name>
</gene>
<dbReference type="CDD" id="cd00130">
    <property type="entry name" value="PAS"/>
    <property type="match status" value="1"/>
</dbReference>
<dbReference type="SUPFAM" id="SSF47384">
    <property type="entry name" value="Homodimeric domain of signal transducing histidine kinase"/>
    <property type="match status" value="1"/>
</dbReference>
<proteinExistence type="predicted"/>
<evidence type="ECO:0000259" key="12">
    <source>
        <dbReference type="PROSITE" id="PS50110"/>
    </source>
</evidence>
<dbReference type="FunFam" id="1.10.287.130:FF:000001">
    <property type="entry name" value="Two-component sensor histidine kinase"/>
    <property type="match status" value="1"/>
</dbReference>
<dbReference type="PRINTS" id="PR00344">
    <property type="entry name" value="BCTRLSENSOR"/>
</dbReference>
<evidence type="ECO:0000256" key="9">
    <source>
        <dbReference type="PROSITE-ProRule" id="PRU00169"/>
    </source>
</evidence>
<evidence type="ECO:0000256" key="7">
    <source>
        <dbReference type="ARBA" id="ARBA00023012"/>
    </source>
</evidence>
<dbReference type="InterPro" id="IPR013656">
    <property type="entry name" value="PAS_4"/>
</dbReference>
<dbReference type="PROSITE" id="PS50112">
    <property type="entry name" value="PAS"/>
    <property type="match status" value="1"/>
</dbReference>
<dbReference type="Pfam" id="PF00072">
    <property type="entry name" value="Response_reg"/>
    <property type="match status" value="1"/>
</dbReference>
<evidence type="ECO:0000256" key="1">
    <source>
        <dbReference type="ARBA" id="ARBA00000085"/>
    </source>
</evidence>
<dbReference type="InterPro" id="IPR035965">
    <property type="entry name" value="PAS-like_dom_sf"/>
</dbReference>
<dbReference type="Proteomes" id="UP000035352">
    <property type="component" value="Chromosome"/>
</dbReference>
<keyword evidence="8" id="KW-0472">Membrane</keyword>
<dbReference type="EMBL" id="CP011371">
    <property type="protein sequence ID" value="AKJ29856.1"/>
    <property type="molecule type" value="Genomic_DNA"/>
</dbReference>
<accession>A0A0G3BR76</accession>
<dbReference type="GO" id="GO:0008168">
    <property type="term" value="F:methyltransferase activity"/>
    <property type="evidence" value="ECO:0007669"/>
    <property type="project" value="UniProtKB-KW"/>
</dbReference>
<dbReference type="SUPFAM" id="SSF55874">
    <property type="entry name" value="ATPase domain of HSP90 chaperone/DNA topoisomerase II/histidine kinase"/>
    <property type="match status" value="1"/>
</dbReference>
<dbReference type="CDD" id="cd17580">
    <property type="entry name" value="REC_2_DhkD-like"/>
    <property type="match status" value="1"/>
</dbReference>
<keyword evidence="6" id="KW-0418">Kinase</keyword>
<dbReference type="PANTHER" id="PTHR43047:SF72">
    <property type="entry name" value="OSMOSENSING HISTIDINE PROTEIN KINASE SLN1"/>
    <property type="match status" value="1"/>
</dbReference>
<dbReference type="Gene3D" id="3.30.450.20">
    <property type="entry name" value="PAS domain"/>
    <property type="match status" value="2"/>
</dbReference>
<protein>
    <recommendedName>
        <fullName evidence="3">histidine kinase</fullName>
        <ecNumber evidence="3">2.7.13.3</ecNumber>
    </recommendedName>
</protein>
<feature type="domain" description="Histidine kinase" evidence="11">
    <location>
        <begin position="315"/>
        <end position="533"/>
    </location>
</feature>
<dbReference type="PROSITE" id="PS50110">
    <property type="entry name" value="RESPONSE_REGULATORY"/>
    <property type="match status" value="1"/>
</dbReference>
<evidence type="ECO:0000259" key="14">
    <source>
        <dbReference type="PROSITE" id="PS50113"/>
    </source>
</evidence>
<evidence type="ECO:0000256" key="3">
    <source>
        <dbReference type="ARBA" id="ARBA00012438"/>
    </source>
</evidence>